<evidence type="ECO:0000313" key="2">
    <source>
        <dbReference type="EMBL" id="RXZ54629.1"/>
    </source>
</evidence>
<sequence length="167" mass="18387">MIGAIAGASAFAIVSGFIALAAALALAAVVAVRQRRRAVSQYWAFGLFPLLQVVLLFLCCWVVVRYCGADWNLSWACVALAVLCLAVDGLVLVAIISTRHADRARALRSQLDAYLAEYQETVEKMERPARLRHDLRNQVQIVKALAARGEFELAQHHIAAMLKELEK</sequence>
<dbReference type="OrthoDB" id="3174015at2"/>
<gene>
    <name evidence="2" type="ORF">ET524_09170</name>
</gene>
<evidence type="ECO:0008006" key="4">
    <source>
        <dbReference type="Google" id="ProtNLM"/>
    </source>
</evidence>
<organism evidence="2 3">
    <name type="scientific">Senegalimassilia faecalis</name>
    <dbReference type="NCBI Taxonomy" id="2509433"/>
    <lineage>
        <taxon>Bacteria</taxon>
        <taxon>Bacillati</taxon>
        <taxon>Actinomycetota</taxon>
        <taxon>Coriobacteriia</taxon>
        <taxon>Coriobacteriales</taxon>
        <taxon>Coriobacteriaceae</taxon>
        <taxon>Senegalimassilia</taxon>
    </lineage>
</organism>
<name>A0A4Q2JZU1_9ACTN</name>
<dbReference type="Proteomes" id="UP000293345">
    <property type="component" value="Unassembled WGS sequence"/>
</dbReference>
<feature type="transmembrane region" description="Helical" evidence="1">
    <location>
        <begin position="6"/>
        <end position="30"/>
    </location>
</feature>
<keyword evidence="1" id="KW-0812">Transmembrane</keyword>
<evidence type="ECO:0000256" key="1">
    <source>
        <dbReference type="SAM" id="Phobius"/>
    </source>
</evidence>
<accession>A0A4Q2JZU1</accession>
<keyword evidence="3" id="KW-1185">Reference proteome</keyword>
<evidence type="ECO:0000313" key="3">
    <source>
        <dbReference type="Proteomes" id="UP000293345"/>
    </source>
</evidence>
<dbReference type="RefSeq" id="WP_129425194.1">
    <property type="nucleotide sequence ID" value="NZ_SDPW01000001.1"/>
</dbReference>
<comment type="caution">
    <text evidence="2">The sequence shown here is derived from an EMBL/GenBank/DDBJ whole genome shotgun (WGS) entry which is preliminary data.</text>
</comment>
<protein>
    <recommendedName>
        <fullName evidence="4">SpoOB alpha-helical domain-containing protein</fullName>
    </recommendedName>
</protein>
<proteinExistence type="predicted"/>
<keyword evidence="1" id="KW-0472">Membrane</keyword>
<dbReference type="AlphaFoldDB" id="A0A4Q2JZU1"/>
<feature type="transmembrane region" description="Helical" evidence="1">
    <location>
        <begin position="72"/>
        <end position="96"/>
    </location>
</feature>
<dbReference type="EMBL" id="SDPW01000001">
    <property type="protein sequence ID" value="RXZ54629.1"/>
    <property type="molecule type" value="Genomic_DNA"/>
</dbReference>
<feature type="transmembrane region" description="Helical" evidence="1">
    <location>
        <begin position="42"/>
        <end position="66"/>
    </location>
</feature>
<reference evidence="2 3" key="1">
    <citation type="submission" date="2019-01" db="EMBL/GenBank/DDBJ databases">
        <title>Senegalimassilia sp. nov. KGMB04484 isolated human feces.</title>
        <authorList>
            <person name="Han K.-I."/>
            <person name="Kim J.-S."/>
            <person name="Lee K.C."/>
            <person name="Suh M.K."/>
            <person name="Eom M.K."/>
            <person name="Lee J.H."/>
            <person name="Park S.-H."/>
            <person name="Kang S.W."/>
            <person name="Park J.-E."/>
            <person name="Oh B.S."/>
            <person name="Yu S.Y."/>
            <person name="Choi S.-H."/>
            <person name="Lee D.H."/>
            <person name="Yoon H."/>
            <person name="Kim B.-Y."/>
            <person name="Lee J.H."/>
            <person name="Lee J.-S."/>
        </authorList>
    </citation>
    <scope>NUCLEOTIDE SEQUENCE [LARGE SCALE GENOMIC DNA]</scope>
    <source>
        <strain evidence="2 3">KGMB04484</strain>
    </source>
</reference>
<keyword evidence="1" id="KW-1133">Transmembrane helix</keyword>